<gene>
    <name evidence="2" type="ORF">CQ12_25360</name>
</gene>
<reference evidence="2 3" key="1">
    <citation type="submission" date="2014-03" db="EMBL/GenBank/DDBJ databases">
        <title>Bradyrhizobium valentinum sp. nov., isolated from effective nodules of Lupinus mariae-josephae, a lupine endemic of basic-lime soils in Eastern Spain.</title>
        <authorList>
            <person name="Duran D."/>
            <person name="Rey L."/>
            <person name="Navarro A."/>
            <person name="Busquets A."/>
            <person name="Imperial J."/>
            <person name="Ruiz-Argueso T."/>
        </authorList>
    </citation>
    <scope>NUCLEOTIDE SEQUENCE [LARGE SCALE GENOMIC DNA]</scope>
    <source>
        <strain evidence="2 3">PAC68</strain>
    </source>
</reference>
<evidence type="ECO:0000313" key="2">
    <source>
        <dbReference type="EMBL" id="KRR07931.1"/>
    </source>
</evidence>
<comment type="caution">
    <text evidence="2">The sequence shown here is derived from an EMBL/GenBank/DDBJ whole genome shotgun (WGS) entry which is preliminary data.</text>
</comment>
<evidence type="ECO:0000259" key="1">
    <source>
        <dbReference type="Pfam" id="PF13817"/>
    </source>
</evidence>
<proteinExistence type="predicted"/>
<sequence length="93" mass="10478">MIGTTAGVKIMVATRPVDFRRGVVRQSAQTCKINGVDPLAHLTDVLTMNVAGHSNRDIDQLLPWAYRTQALKAVARERRLQIGYETSLMKWNR</sequence>
<dbReference type="Proteomes" id="UP000050863">
    <property type="component" value="Unassembled WGS sequence"/>
</dbReference>
<protein>
    <recommendedName>
        <fullName evidence="1">Transposase IS66 C-terminal domain-containing protein</fullName>
    </recommendedName>
</protein>
<organism evidence="2 3">
    <name type="scientific">Bradyrhizobium jicamae</name>
    <dbReference type="NCBI Taxonomy" id="280332"/>
    <lineage>
        <taxon>Bacteria</taxon>
        <taxon>Pseudomonadati</taxon>
        <taxon>Pseudomonadota</taxon>
        <taxon>Alphaproteobacteria</taxon>
        <taxon>Hyphomicrobiales</taxon>
        <taxon>Nitrobacteraceae</taxon>
        <taxon>Bradyrhizobium</taxon>
    </lineage>
</organism>
<name>A0A0R3LKC2_9BRAD</name>
<dbReference type="InterPro" id="IPR039552">
    <property type="entry name" value="IS66_C"/>
</dbReference>
<feature type="domain" description="Transposase IS66 C-terminal" evidence="1">
    <location>
        <begin position="29"/>
        <end position="64"/>
    </location>
</feature>
<dbReference type="AlphaFoldDB" id="A0A0R3LKC2"/>
<accession>A0A0R3LKC2</accession>
<dbReference type="EMBL" id="LLXZ01000096">
    <property type="protein sequence ID" value="KRR07931.1"/>
    <property type="molecule type" value="Genomic_DNA"/>
</dbReference>
<evidence type="ECO:0000313" key="3">
    <source>
        <dbReference type="Proteomes" id="UP000050863"/>
    </source>
</evidence>
<keyword evidence="3" id="KW-1185">Reference proteome</keyword>
<dbReference type="Pfam" id="PF13817">
    <property type="entry name" value="DDE_Tnp_IS66_C"/>
    <property type="match status" value="1"/>
</dbReference>